<dbReference type="InterPro" id="IPR025112">
    <property type="entry name" value="PCMD"/>
</dbReference>
<dbReference type="Pfam" id="PF13201">
    <property type="entry name" value="PCMD"/>
    <property type="match status" value="1"/>
</dbReference>
<proteinExistence type="predicted"/>
<dbReference type="PROSITE" id="PS51257">
    <property type="entry name" value="PROKAR_LIPOPROTEIN"/>
    <property type="match status" value="1"/>
</dbReference>
<accession>A0AAX1NED4</accession>
<organism evidence="2 3">
    <name type="scientific">Flammeovirga yaeyamensis</name>
    <dbReference type="NCBI Taxonomy" id="367791"/>
    <lineage>
        <taxon>Bacteria</taxon>
        <taxon>Pseudomonadati</taxon>
        <taxon>Bacteroidota</taxon>
        <taxon>Cytophagia</taxon>
        <taxon>Cytophagales</taxon>
        <taxon>Flammeovirgaceae</taxon>
        <taxon>Flammeovirga</taxon>
    </lineage>
</organism>
<dbReference type="Gene3D" id="2.60.120.890">
    <property type="entry name" value="BT2081, beta-jelly-roll domain"/>
    <property type="match status" value="1"/>
</dbReference>
<evidence type="ECO:0000313" key="2">
    <source>
        <dbReference type="EMBL" id="QWG04910.1"/>
    </source>
</evidence>
<sequence>MKKLYRLTVLTVVFLVTSCIENDIPYPTIFGEFLHFTVEGQIGATLISPEEQKVVIRVPDDMDLTNITVDSVAITEGATVSPNPLEVTDFSQKVVFKIDTYQEYFWEVFVETAAEEVNVTQFEIEGQIESVVNDGSKTIRVTMPTGTDLSDLTITSFEYTPTTASVSPDPSVTHDFSGPVTFTFNNEEVWTVNVLHDGEVVEGDQVPYSDFQTWFREGTDPRSFYLPGNSLDENIWRSGDKGAADLTIKTYPQTVLPHPSMEAPEYAVLETKTAVGVIAAGSLFVGDIQGSGLADVRTDFGIPFTDRPISFTTDIQYQPKIYGDNIIDKCDVYVILQVREGSGDDEKRYRLATGWFRSDEDMSDFKTLDIPMLYGNHSSLETFMMPSAANEEMPEQGFYEDPTANPTHIIIVFASSADGANFNGGVGSKLKVKGIELNY</sequence>
<evidence type="ECO:0000259" key="1">
    <source>
        <dbReference type="Pfam" id="PF13201"/>
    </source>
</evidence>
<dbReference type="KEGG" id="fya:KMW28_21035"/>
<dbReference type="Gene3D" id="2.60.40.2340">
    <property type="match status" value="2"/>
</dbReference>
<reference evidence="2 3" key="1">
    <citation type="submission" date="2021-05" db="EMBL/GenBank/DDBJ databases">
        <title>Comparative genomic studies on the polysaccharide-degrading batcterial strains of the Flammeovirga genus.</title>
        <authorList>
            <person name="Zewei F."/>
            <person name="Zheng Z."/>
            <person name="Yu L."/>
            <person name="Ruyue G."/>
            <person name="Yanhong M."/>
            <person name="Yuanyuan C."/>
            <person name="Jingyan G."/>
            <person name="Wenjun H."/>
        </authorList>
    </citation>
    <scope>NUCLEOTIDE SEQUENCE [LARGE SCALE GENOMIC DNA]</scope>
    <source>
        <strain evidence="2 3">NBRC:100898</strain>
    </source>
</reference>
<evidence type="ECO:0000313" key="3">
    <source>
        <dbReference type="Proteomes" id="UP000678679"/>
    </source>
</evidence>
<dbReference type="EMBL" id="CP076133">
    <property type="protein sequence ID" value="QWG04910.1"/>
    <property type="molecule type" value="Genomic_DNA"/>
</dbReference>
<name>A0AAX1NED4_9BACT</name>
<feature type="domain" description="Putative carbohydrate metabolism" evidence="1">
    <location>
        <begin position="231"/>
        <end position="436"/>
    </location>
</feature>
<protein>
    <submittedName>
        <fullName evidence="2">PCMD domain-containing protein</fullName>
    </submittedName>
</protein>
<dbReference type="InterPro" id="IPR038653">
    <property type="entry name" value="Put_CMD_sf"/>
</dbReference>
<dbReference type="RefSeq" id="WP_169662390.1">
    <property type="nucleotide sequence ID" value="NZ_CP076133.1"/>
</dbReference>
<dbReference type="Proteomes" id="UP000678679">
    <property type="component" value="Chromosome 2"/>
</dbReference>
<gene>
    <name evidence="2" type="ORF">KMW28_21035</name>
</gene>
<dbReference type="AlphaFoldDB" id="A0AAX1NED4"/>
<keyword evidence="3" id="KW-1185">Reference proteome</keyword>